<dbReference type="OrthoDB" id="7856227at2"/>
<gene>
    <name evidence="3" type="ORF">LY56_03526</name>
</gene>
<dbReference type="Pfam" id="PF07811">
    <property type="entry name" value="TadE"/>
    <property type="match status" value="1"/>
</dbReference>
<proteinExistence type="predicted"/>
<name>A0A2W7PIY2_9RHOB</name>
<accession>A0A2W7PIY2</accession>
<keyword evidence="4" id="KW-1185">Reference proteome</keyword>
<organism evidence="3 4">
    <name type="scientific">Roseinatronobacter thiooxidans</name>
    <dbReference type="NCBI Taxonomy" id="121821"/>
    <lineage>
        <taxon>Bacteria</taxon>
        <taxon>Pseudomonadati</taxon>
        <taxon>Pseudomonadota</taxon>
        <taxon>Alphaproteobacteria</taxon>
        <taxon>Rhodobacterales</taxon>
        <taxon>Paracoccaceae</taxon>
        <taxon>Roseinatronobacter</taxon>
    </lineage>
</organism>
<keyword evidence="1" id="KW-0812">Transmembrane</keyword>
<comment type="caution">
    <text evidence="3">The sequence shown here is derived from an EMBL/GenBank/DDBJ whole genome shotgun (WGS) entry which is preliminary data.</text>
</comment>
<evidence type="ECO:0000256" key="1">
    <source>
        <dbReference type="SAM" id="Phobius"/>
    </source>
</evidence>
<feature type="transmembrane region" description="Helical" evidence="1">
    <location>
        <begin position="26"/>
        <end position="44"/>
    </location>
</feature>
<dbReference type="STRING" id="121821.GCA_001870675_00770"/>
<feature type="domain" description="TadE-like" evidence="2">
    <location>
        <begin position="23"/>
        <end position="65"/>
    </location>
</feature>
<dbReference type="InterPro" id="IPR012495">
    <property type="entry name" value="TadE-like_dom"/>
</dbReference>
<protein>
    <submittedName>
        <fullName evidence="3">TadE-like protein</fullName>
    </submittedName>
</protein>
<evidence type="ECO:0000259" key="2">
    <source>
        <dbReference type="Pfam" id="PF07811"/>
    </source>
</evidence>
<dbReference type="AlphaFoldDB" id="A0A2W7PIY2"/>
<keyword evidence="1" id="KW-1133">Transmembrane helix</keyword>
<keyword evidence="1" id="KW-0472">Membrane</keyword>
<evidence type="ECO:0000313" key="4">
    <source>
        <dbReference type="Proteomes" id="UP000249364"/>
    </source>
</evidence>
<dbReference type="RefSeq" id="WP_071469594.1">
    <property type="nucleotide sequence ID" value="NZ_MEHT01000016.1"/>
</dbReference>
<reference evidence="3 4" key="1">
    <citation type="submission" date="2018-06" db="EMBL/GenBank/DDBJ databases">
        <title>Genomic Encyclopedia of Archaeal and Bacterial Type Strains, Phase II (KMG-II): from individual species to whole genera.</title>
        <authorList>
            <person name="Goeker M."/>
        </authorList>
    </citation>
    <scope>NUCLEOTIDE SEQUENCE [LARGE SCALE GENOMIC DNA]</scope>
    <source>
        <strain evidence="3 4">DSM 13087</strain>
    </source>
</reference>
<sequence length="200" mass="21615">MTPRPRPHRCPYPVRRFLRAESGAGLVEYSLVILLFLVLLFGIIDFGRLGFAIVSANKANQIAARIAAVRDPVCPGVPTTNERGTTTSANFGTLCRAGTGICATRPELTCPGDASHPTAAEIFNAIRPLMPPNTGIEDIRFRYTHDPNLGFLGGPYIPMVTVEFAEVDFNFVVPLWGNATNITLPSMSVSLPGEDMKNGL</sequence>
<dbReference type="EMBL" id="QKZQ01000037">
    <property type="protein sequence ID" value="PZX36214.1"/>
    <property type="molecule type" value="Genomic_DNA"/>
</dbReference>
<dbReference type="Proteomes" id="UP000249364">
    <property type="component" value="Unassembled WGS sequence"/>
</dbReference>
<evidence type="ECO:0000313" key="3">
    <source>
        <dbReference type="EMBL" id="PZX36214.1"/>
    </source>
</evidence>